<accession>A0ABQ7JU02</accession>
<protein>
    <recommendedName>
        <fullName evidence="2">F-box domain-containing protein</fullName>
    </recommendedName>
</protein>
<evidence type="ECO:0000259" key="2">
    <source>
        <dbReference type="PROSITE" id="PS50181"/>
    </source>
</evidence>
<reference evidence="3 4" key="1">
    <citation type="journal article" date="2020" name="Fungal Divers.">
        <title>Resolving the Mortierellaceae phylogeny through synthesis of multi-gene phylogenetics and phylogenomics.</title>
        <authorList>
            <person name="Vandepol N."/>
            <person name="Liber J."/>
            <person name="Desiro A."/>
            <person name="Na H."/>
            <person name="Kennedy M."/>
            <person name="Barry K."/>
            <person name="Grigoriev I.V."/>
            <person name="Miller A.N."/>
            <person name="O'Donnell K."/>
            <person name="Stajich J.E."/>
            <person name="Bonito G."/>
        </authorList>
    </citation>
    <scope>NUCLEOTIDE SEQUENCE [LARGE SCALE GENOMIC DNA]</scope>
    <source>
        <strain evidence="3 4">AD045</strain>
    </source>
</reference>
<keyword evidence="4" id="KW-1185">Reference proteome</keyword>
<comment type="caution">
    <text evidence="3">The sequence shown here is derived from an EMBL/GenBank/DDBJ whole genome shotgun (WGS) entry which is preliminary data.</text>
</comment>
<dbReference type="EMBL" id="JAAAIM010000695">
    <property type="protein sequence ID" value="KAG0285162.1"/>
    <property type="molecule type" value="Genomic_DNA"/>
</dbReference>
<dbReference type="InterPro" id="IPR032675">
    <property type="entry name" value="LRR_dom_sf"/>
</dbReference>
<proteinExistence type="predicted"/>
<gene>
    <name evidence="3" type="ORF">BGZ96_010535</name>
</gene>
<feature type="domain" description="F-box" evidence="2">
    <location>
        <begin position="1"/>
        <end position="46"/>
    </location>
</feature>
<sequence>MSTILDLPNEIHLLIATHLSKKNLYSCIRVRRSFYSAYIQSLWTDATIQHFKGSTIPEAIVRTNAHLIEVTGFSACLKQEYYTIVFPRLHTLRLLTFYNDVQKPHYLQVPAALKTQFAQHHPFVRKLVYYHKDNVAKRFWEVVGTEWTQLDELEFVGLVETDAVDAFWKVCERVKRLRLRDVKLVPEGAIVPIPSAHGFRELESLSITRYGWRDTLSPQSWTLQLLEQVLSLSSGLKSIQWVVSDVAFPVRAIQDALKERGCWPELCELNIHDLMWTDQDRSQLLRSLPSRRLLGFHCSGDIIEPLTYSCLKEMYFGHLHDLRIGRCKGVTSVIAQEILVNCGHLIHFEAPYIYVRDIATASKGWSCLKLENLMIYIAKQSEDEPGWDGQVFEQISRLRRLQILDLRREQYFTGTVDDDRTRPFSMATLNLQLDWFPHAENSSSYSGDGDGKREVNGSSDRGANVRCWSSLVQLKQFAFKDDRQVIGLKEALWIVEHWRDLWCITGEFRGVGIDHQYELERLFAAREITHYK</sequence>
<organism evidence="3 4">
    <name type="scientific">Linnemannia gamsii</name>
    <dbReference type="NCBI Taxonomy" id="64522"/>
    <lineage>
        <taxon>Eukaryota</taxon>
        <taxon>Fungi</taxon>
        <taxon>Fungi incertae sedis</taxon>
        <taxon>Mucoromycota</taxon>
        <taxon>Mortierellomycotina</taxon>
        <taxon>Mortierellomycetes</taxon>
        <taxon>Mortierellales</taxon>
        <taxon>Mortierellaceae</taxon>
        <taxon>Linnemannia</taxon>
    </lineage>
</organism>
<evidence type="ECO:0000313" key="3">
    <source>
        <dbReference type="EMBL" id="KAG0285162.1"/>
    </source>
</evidence>
<feature type="region of interest" description="Disordered" evidence="1">
    <location>
        <begin position="442"/>
        <end position="461"/>
    </location>
</feature>
<dbReference type="SUPFAM" id="SSF52047">
    <property type="entry name" value="RNI-like"/>
    <property type="match status" value="1"/>
</dbReference>
<evidence type="ECO:0000313" key="4">
    <source>
        <dbReference type="Proteomes" id="UP001194696"/>
    </source>
</evidence>
<dbReference type="InterPro" id="IPR036047">
    <property type="entry name" value="F-box-like_dom_sf"/>
</dbReference>
<name>A0ABQ7JU02_9FUNG</name>
<dbReference type="Gene3D" id="3.80.10.10">
    <property type="entry name" value="Ribonuclease Inhibitor"/>
    <property type="match status" value="1"/>
</dbReference>
<dbReference type="InterPro" id="IPR001810">
    <property type="entry name" value="F-box_dom"/>
</dbReference>
<dbReference type="SUPFAM" id="SSF81383">
    <property type="entry name" value="F-box domain"/>
    <property type="match status" value="1"/>
</dbReference>
<evidence type="ECO:0000256" key="1">
    <source>
        <dbReference type="SAM" id="MobiDB-lite"/>
    </source>
</evidence>
<dbReference type="Proteomes" id="UP001194696">
    <property type="component" value="Unassembled WGS sequence"/>
</dbReference>
<dbReference type="PROSITE" id="PS50181">
    <property type="entry name" value="FBOX"/>
    <property type="match status" value="1"/>
</dbReference>